<gene>
    <name evidence="2" type="ORF">BCT99_13805</name>
    <name evidence="3" type="ORF">FCV91_22160</name>
</gene>
<evidence type="ECO:0000259" key="1">
    <source>
        <dbReference type="Pfam" id="PF13643"/>
    </source>
</evidence>
<dbReference type="EMBL" id="MCXM01000011">
    <property type="protein sequence ID" value="PMK47947.1"/>
    <property type="molecule type" value="Genomic_DNA"/>
</dbReference>
<evidence type="ECO:0000313" key="4">
    <source>
        <dbReference type="Proteomes" id="UP000235385"/>
    </source>
</evidence>
<dbReference type="RefSeq" id="WP_004733548.1">
    <property type="nucleotide sequence ID" value="NZ_JAJGZN020000002.1"/>
</dbReference>
<reference evidence="4" key="1">
    <citation type="submission" date="2016-07" db="EMBL/GenBank/DDBJ databases">
        <title>Nontailed viruses are major unrecognized killers of bacteria in the ocean.</title>
        <authorList>
            <person name="Kauffman K."/>
            <person name="Hussain F."/>
            <person name="Yang J."/>
            <person name="Arevalo P."/>
            <person name="Brown J."/>
            <person name="Cutler M."/>
            <person name="Kelly L."/>
            <person name="Polz M.F."/>
        </authorList>
    </citation>
    <scope>NUCLEOTIDE SEQUENCE [LARGE SCALE GENOMIC DNA]</scope>
    <source>
        <strain evidence="4">10N.261.52.F7</strain>
    </source>
</reference>
<accession>A0A4U2EJ62</accession>
<reference evidence="2" key="2">
    <citation type="submission" date="2016-07" db="EMBL/GenBank/DDBJ databases">
        <authorList>
            <person name="Kauffman K."/>
            <person name="Arevalo P."/>
            <person name="Polz M.F."/>
        </authorList>
    </citation>
    <scope>NUCLEOTIDE SEQUENCE</scope>
    <source>
        <strain evidence="2">10N.261.52.F7</strain>
    </source>
</reference>
<proteinExistence type="predicted"/>
<name>A0A4U2EJ62_9VIBR</name>
<reference evidence="3 5" key="4">
    <citation type="submission" date="2019-04" db="EMBL/GenBank/DDBJ databases">
        <title>A reverse ecology approach based on a biological definition of microbial populations.</title>
        <authorList>
            <person name="Arevalo P."/>
            <person name="Vaninsberghe D."/>
            <person name="Elsherbini J."/>
            <person name="Gore J."/>
            <person name="Polz M."/>
        </authorList>
    </citation>
    <scope>NUCLEOTIDE SEQUENCE [LARGE SCALE GENOMIC DNA]</scope>
    <source>
        <strain evidence="3 5">10N.222.48.A1</strain>
    </source>
</reference>
<dbReference type="InterPro" id="IPR025285">
    <property type="entry name" value="DUF4145"/>
</dbReference>
<dbReference type="Proteomes" id="UP000305840">
    <property type="component" value="Unassembled WGS sequence"/>
</dbReference>
<dbReference type="EMBL" id="SYVO01000102">
    <property type="protein sequence ID" value="TKG02851.1"/>
    <property type="molecule type" value="Genomic_DNA"/>
</dbReference>
<comment type="caution">
    <text evidence="3">The sequence shown here is derived from an EMBL/GenBank/DDBJ whole genome shotgun (WGS) entry which is preliminary data.</text>
</comment>
<evidence type="ECO:0000313" key="2">
    <source>
        <dbReference type="EMBL" id="PMK47947.1"/>
    </source>
</evidence>
<dbReference type="Pfam" id="PF13643">
    <property type="entry name" value="DUF4145"/>
    <property type="match status" value="1"/>
</dbReference>
<dbReference type="AlphaFoldDB" id="A0A4U2EJ62"/>
<feature type="domain" description="DUF4145" evidence="1">
    <location>
        <begin position="55"/>
        <end position="109"/>
    </location>
</feature>
<organism evidence="3 5">
    <name type="scientific">Vibrio lentus</name>
    <dbReference type="NCBI Taxonomy" id="136468"/>
    <lineage>
        <taxon>Bacteria</taxon>
        <taxon>Pseudomonadati</taxon>
        <taxon>Pseudomonadota</taxon>
        <taxon>Gammaproteobacteria</taxon>
        <taxon>Vibrionales</taxon>
        <taxon>Vibrionaceae</taxon>
        <taxon>Vibrio</taxon>
    </lineage>
</organism>
<reference evidence="2" key="3">
    <citation type="journal article" date="2018" name="Nature">
        <title>A major lineage of non-tailed dsDNA viruses as unrecognized killers of marine bacteria.</title>
        <authorList>
            <person name="Kauffman K.M."/>
            <person name="Hussain F.A."/>
            <person name="Yang J."/>
            <person name="Arevalo P."/>
            <person name="Brown J.M."/>
            <person name="Chang W.K."/>
            <person name="VanInsberghe D."/>
            <person name="Elsherbini J."/>
            <person name="Sharma R.S."/>
            <person name="Cutler M.B."/>
            <person name="Kelly L."/>
            <person name="Polz M.F."/>
        </authorList>
    </citation>
    <scope>NUCLEOTIDE SEQUENCE</scope>
    <source>
        <strain evidence="2">10N.261.52.F7</strain>
    </source>
</reference>
<evidence type="ECO:0000313" key="5">
    <source>
        <dbReference type="Proteomes" id="UP000305840"/>
    </source>
</evidence>
<evidence type="ECO:0000313" key="3">
    <source>
        <dbReference type="EMBL" id="TKG02851.1"/>
    </source>
</evidence>
<protein>
    <submittedName>
        <fullName evidence="3">DUF4145 domain-containing protein</fullName>
    </submittedName>
</protein>
<sequence length="300" mass="34655">MDEKKLSPLMPNEALGYFLDSESSNRLYLRATSIRNCLENIVETIFVHILDEEQKKGWNKKNLNARLNTLSDFFPNDINDKLHGIRKLGNKGAHQNGHKDLVEDELELTLVDLSQICEWTITAYFVKNGFTEHPWIPTVFSTLPPIYRIRTLEEVLASESKKVGCVEILCHLEEVQNYHEKVITGQVMPRPSEEPSENEKRLGGFLLLIDKLSMAYLKNRERVKSIEFINEMYDKGFINDLFKEQMLDKLDLLGQDIDKLKISVNLEETRKNLDKILPAVRKDEESLFVTLFTAITSHSS</sequence>